<accession>A0ABQ3DGK0</accession>
<comment type="caution">
    <text evidence="2">The sequence shown here is derived from an EMBL/GenBank/DDBJ whole genome shotgun (WGS) entry which is preliminary data.</text>
</comment>
<evidence type="ECO:0000313" key="2">
    <source>
        <dbReference type="EMBL" id="GHA85059.1"/>
    </source>
</evidence>
<organism evidence="2 3">
    <name type="scientific">Streptomyces chryseus</name>
    <dbReference type="NCBI Taxonomy" id="68186"/>
    <lineage>
        <taxon>Bacteria</taxon>
        <taxon>Bacillati</taxon>
        <taxon>Actinomycetota</taxon>
        <taxon>Actinomycetes</taxon>
        <taxon>Kitasatosporales</taxon>
        <taxon>Streptomycetaceae</taxon>
        <taxon>Streptomyces</taxon>
    </lineage>
</organism>
<dbReference type="EMBL" id="BMVO01000001">
    <property type="protein sequence ID" value="GHA85059.1"/>
    <property type="molecule type" value="Genomic_DNA"/>
</dbReference>
<evidence type="ECO:0000313" key="3">
    <source>
        <dbReference type="Proteomes" id="UP000599437"/>
    </source>
</evidence>
<protein>
    <submittedName>
        <fullName evidence="2">Uncharacterized protein</fullName>
    </submittedName>
</protein>
<keyword evidence="3" id="KW-1185">Reference proteome</keyword>
<reference evidence="3" key="1">
    <citation type="journal article" date="2019" name="Int. J. Syst. Evol. Microbiol.">
        <title>The Global Catalogue of Microorganisms (GCM) 10K type strain sequencing project: providing services to taxonomists for standard genome sequencing and annotation.</title>
        <authorList>
            <consortium name="The Broad Institute Genomics Platform"/>
            <consortium name="The Broad Institute Genome Sequencing Center for Infectious Disease"/>
            <person name="Wu L."/>
            <person name="Ma J."/>
        </authorList>
    </citation>
    <scope>NUCLEOTIDE SEQUENCE [LARGE SCALE GENOMIC DNA]</scope>
    <source>
        <strain evidence="3">JCM 4737</strain>
    </source>
</reference>
<sequence>MNGAGGACGRRCRARRPGRAGPGRAGPGRAGPGRFRSVRFRKGRHARQESRRTADTPDGASAIVPVLFGE</sequence>
<feature type="region of interest" description="Disordered" evidence="1">
    <location>
        <begin position="1"/>
        <end position="70"/>
    </location>
</feature>
<feature type="compositionally biased region" description="Gly residues" evidence="1">
    <location>
        <begin position="20"/>
        <end position="31"/>
    </location>
</feature>
<gene>
    <name evidence="2" type="ORF">GCM10010346_04470</name>
</gene>
<evidence type="ECO:0000256" key="1">
    <source>
        <dbReference type="SAM" id="MobiDB-lite"/>
    </source>
</evidence>
<name>A0ABQ3DGK0_9ACTN</name>
<feature type="compositionally biased region" description="Basic and acidic residues" evidence="1">
    <location>
        <begin position="46"/>
        <end position="55"/>
    </location>
</feature>
<proteinExistence type="predicted"/>
<dbReference type="Proteomes" id="UP000599437">
    <property type="component" value="Unassembled WGS sequence"/>
</dbReference>
<feature type="compositionally biased region" description="Basic residues" evidence="1">
    <location>
        <begin position="36"/>
        <end position="45"/>
    </location>
</feature>